<keyword evidence="2" id="KW-0805">Transcription regulation</keyword>
<keyword evidence="8" id="KW-1185">Reference proteome</keyword>
<dbReference type="InterPro" id="IPR036388">
    <property type="entry name" value="WH-like_DNA-bd_sf"/>
</dbReference>
<evidence type="ECO:0000256" key="4">
    <source>
        <dbReference type="ARBA" id="ARBA00023163"/>
    </source>
</evidence>
<dbReference type="InterPro" id="IPR013324">
    <property type="entry name" value="RNA_pol_sigma_r3/r4-like"/>
</dbReference>
<evidence type="ECO:0000259" key="6">
    <source>
        <dbReference type="Pfam" id="PF08281"/>
    </source>
</evidence>
<dbReference type="EMBL" id="FPJE01000010">
    <property type="protein sequence ID" value="SFW51790.1"/>
    <property type="molecule type" value="Genomic_DNA"/>
</dbReference>
<dbReference type="InterPro" id="IPR013249">
    <property type="entry name" value="RNA_pol_sigma70_r4_t2"/>
</dbReference>
<evidence type="ECO:0000313" key="7">
    <source>
        <dbReference type="EMBL" id="SFW51790.1"/>
    </source>
</evidence>
<dbReference type="Pfam" id="PF04542">
    <property type="entry name" value="Sigma70_r2"/>
    <property type="match status" value="1"/>
</dbReference>
<feature type="domain" description="RNA polymerase sigma-70 region 2" evidence="5">
    <location>
        <begin position="17"/>
        <end position="80"/>
    </location>
</feature>
<dbReference type="InterPro" id="IPR007627">
    <property type="entry name" value="RNA_pol_sigma70_r2"/>
</dbReference>
<evidence type="ECO:0000256" key="2">
    <source>
        <dbReference type="ARBA" id="ARBA00023015"/>
    </source>
</evidence>
<dbReference type="Proteomes" id="UP000182248">
    <property type="component" value="Unassembled WGS sequence"/>
</dbReference>
<dbReference type="GO" id="GO:0006352">
    <property type="term" value="P:DNA-templated transcription initiation"/>
    <property type="evidence" value="ECO:0007669"/>
    <property type="project" value="InterPro"/>
</dbReference>
<name>A0A1K1PY60_9FLAO</name>
<dbReference type="InterPro" id="IPR013325">
    <property type="entry name" value="RNA_pol_sigma_r2"/>
</dbReference>
<dbReference type="InterPro" id="IPR014327">
    <property type="entry name" value="RNA_pol_sigma70_bacteroid"/>
</dbReference>
<evidence type="ECO:0000256" key="3">
    <source>
        <dbReference type="ARBA" id="ARBA00023082"/>
    </source>
</evidence>
<dbReference type="SUPFAM" id="SSF88659">
    <property type="entry name" value="Sigma3 and sigma4 domains of RNA polymerase sigma factors"/>
    <property type="match status" value="1"/>
</dbReference>
<reference evidence="7 8" key="1">
    <citation type="submission" date="2016-11" db="EMBL/GenBank/DDBJ databases">
        <authorList>
            <person name="Jaros S."/>
            <person name="Januszkiewicz K."/>
            <person name="Wedrychowicz H."/>
        </authorList>
    </citation>
    <scope>NUCLEOTIDE SEQUENCE [LARGE SCALE GENOMIC DNA]</scope>
    <source>
        <strain evidence="7 8">CGMCC 1.12145</strain>
    </source>
</reference>
<dbReference type="CDD" id="cd06171">
    <property type="entry name" value="Sigma70_r4"/>
    <property type="match status" value="1"/>
</dbReference>
<dbReference type="InterPro" id="IPR014284">
    <property type="entry name" value="RNA_pol_sigma-70_dom"/>
</dbReference>
<dbReference type="NCBIfam" id="TIGR02937">
    <property type="entry name" value="sigma70-ECF"/>
    <property type="match status" value="1"/>
</dbReference>
<gene>
    <name evidence="7" type="ORF">SAMN02927921_02076</name>
</gene>
<accession>A0A1K1PY60</accession>
<dbReference type="InterPro" id="IPR039425">
    <property type="entry name" value="RNA_pol_sigma-70-like"/>
</dbReference>
<dbReference type="AlphaFoldDB" id="A0A1K1PY60"/>
<evidence type="ECO:0000256" key="1">
    <source>
        <dbReference type="ARBA" id="ARBA00010641"/>
    </source>
</evidence>
<keyword evidence="4" id="KW-0804">Transcription</keyword>
<proteinExistence type="inferred from homology"/>
<dbReference type="STRING" id="1150368.SAMN02927921_02076"/>
<dbReference type="Pfam" id="PF08281">
    <property type="entry name" value="Sigma70_r4_2"/>
    <property type="match status" value="1"/>
</dbReference>
<dbReference type="PANTHER" id="PTHR43133:SF46">
    <property type="entry name" value="RNA POLYMERASE SIGMA-70 FACTOR ECF SUBFAMILY"/>
    <property type="match status" value="1"/>
</dbReference>
<sequence>MLLHQIREGKTSAYQKLFDHFYEDLVNTAYRYLYDEAESEDLVQEVFIYLWEYAADIEIHTTLKGYLFRMVKNRCLNKLKAVKVIDSTNTIAIQQLFEDIPGEEEVHDTVQNERYNQLMRAIEALPDKMKEILMLKVRHNYKYEEIADQLGISVNTVKTQLKNARKRINKIMPVVFLLWWFSR</sequence>
<dbReference type="GO" id="GO:0003677">
    <property type="term" value="F:DNA binding"/>
    <property type="evidence" value="ECO:0007669"/>
    <property type="project" value="InterPro"/>
</dbReference>
<dbReference type="PANTHER" id="PTHR43133">
    <property type="entry name" value="RNA POLYMERASE ECF-TYPE SIGMA FACTO"/>
    <property type="match status" value="1"/>
</dbReference>
<dbReference type="GO" id="GO:0016987">
    <property type="term" value="F:sigma factor activity"/>
    <property type="evidence" value="ECO:0007669"/>
    <property type="project" value="UniProtKB-KW"/>
</dbReference>
<feature type="domain" description="RNA polymerase sigma factor 70 region 4 type 2" evidence="6">
    <location>
        <begin position="116"/>
        <end position="168"/>
    </location>
</feature>
<dbReference type="NCBIfam" id="TIGR02985">
    <property type="entry name" value="Sig70_bacteroi1"/>
    <property type="match status" value="1"/>
</dbReference>
<dbReference type="Gene3D" id="1.10.1740.10">
    <property type="match status" value="1"/>
</dbReference>
<keyword evidence="3" id="KW-0731">Sigma factor</keyword>
<evidence type="ECO:0000313" key="8">
    <source>
        <dbReference type="Proteomes" id="UP000182248"/>
    </source>
</evidence>
<dbReference type="SUPFAM" id="SSF88946">
    <property type="entry name" value="Sigma2 domain of RNA polymerase sigma factors"/>
    <property type="match status" value="1"/>
</dbReference>
<organism evidence="7 8">
    <name type="scientific">Sinomicrobium oceani</name>
    <dbReference type="NCBI Taxonomy" id="1150368"/>
    <lineage>
        <taxon>Bacteria</taxon>
        <taxon>Pseudomonadati</taxon>
        <taxon>Bacteroidota</taxon>
        <taxon>Flavobacteriia</taxon>
        <taxon>Flavobacteriales</taxon>
        <taxon>Flavobacteriaceae</taxon>
        <taxon>Sinomicrobium</taxon>
    </lineage>
</organism>
<comment type="similarity">
    <text evidence="1">Belongs to the sigma-70 factor family. ECF subfamily.</text>
</comment>
<dbReference type="Gene3D" id="1.10.10.10">
    <property type="entry name" value="Winged helix-like DNA-binding domain superfamily/Winged helix DNA-binding domain"/>
    <property type="match status" value="1"/>
</dbReference>
<protein>
    <submittedName>
        <fullName evidence="7">RNA polymerase sigma-70 factor, ECF subfamily</fullName>
    </submittedName>
</protein>
<evidence type="ECO:0000259" key="5">
    <source>
        <dbReference type="Pfam" id="PF04542"/>
    </source>
</evidence>